<reference evidence="2 3" key="1">
    <citation type="submission" date="2021-01" db="EMBL/GenBank/DDBJ databases">
        <title>Whole genome shotgun sequence of Asanoa siamensis NBRC 107932.</title>
        <authorList>
            <person name="Komaki H."/>
            <person name="Tamura T."/>
        </authorList>
    </citation>
    <scope>NUCLEOTIDE SEQUENCE [LARGE SCALE GENOMIC DNA]</scope>
    <source>
        <strain evidence="2 3">NBRC 107932</strain>
    </source>
</reference>
<organism evidence="2 3">
    <name type="scientific">Asanoa siamensis</name>
    <dbReference type="NCBI Taxonomy" id="926357"/>
    <lineage>
        <taxon>Bacteria</taxon>
        <taxon>Bacillati</taxon>
        <taxon>Actinomycetota</taxon>
        <taxon>Actinomycetes</taxon>
        <taxon>Micromonosporales</taxon>
        <taxon>Micromonosporaceae</taxon>
        <taxon>Asanoa</taxon>
    </lineage>
</organism>
<keyword evidence="3" id="KW-1185">Reference proteome</keyword>
<proteinExistence type="predicted"/>
<evidence type="ECO:0000259" key="1">
    <source>
        <dbReference type="Pfam" id="PF00535"/>
    </source>
</evidence>
<dbReference type="SUPFAM" id="SSF53448">
    <property type="entry name" value="Nucleotide-diphospho-sugar transferases"/>
    <property type="match status" value="1"/>
</dbReference>
<dbReference type="PANTHER" id="PTHR22916:SF3">
    <property type="entry name" value="UDP-GLCNAC:BETAGAL BETA-1,3-N-ACETYLGLUCOSAMINYLTRANSFERASE-LIKE PROTEIN 1"/>
    <property type="match status" value="1"/>
</dbReference>
<dbReference type="Gene3D" id="3.90.550.10">
    <property type="entry name" value="Spore Coat Polysaccharide Biosynthesis Protein SpsA, Chain A"/>
    <property type="match status" value="1"/>
</dbReference>
<name>A0ABQ4D0J3_9ACTN</name>
<evidence type="ECO:0000313" key="2">
    <source>
        <dbReference type="EMBL" id="GIF77060.1"/>
    </source>
</evidence>
<feature type="domain" description="Glycosyltransferase 2-like" evidence="1">
    <location>
        <begin position="3"/>
        <end position="153"/>
    </location>
</feature>
<dbReference type="CDD" id="cd00761">
    <property type="entry name" value="Glyco_tranf_GTA_type"/>
    <property type="match status" value="1"/>
</dbReference>
<dbReference type="EMBL" id="BONE01000077">
    <property type="protein sequence ID" value="GIF77060.1"/>
    <property type="molecule type" value="Genomic_DNA"/>
</dbReference>
<dbReference type="InterPro" id="IPR001173">
    <property type="entry name" value="Glyco_trans_2-like"/>
</dbReference>
<sequence>MISVVIPTFERPAFLQDALHSLATQLFTDLEVIVINDGGQSVASVVEPWRRRFPLTLIESDRRGGVSAARNAGIQAARGDYLAFLDDDDVFFPGHLATAHEALIHDMHDLVYLGAVVSPRRLRDLPPDWQSMRVKAYPFNDDFLLVANFIHTGSVVVRNFRTSSIRFDESLTCCEDWDMWLALRHHLDFRVAHVGELSTAYHQVPGMAGLVTRAHSLTPSPFSLARRRIYARWPVKDDVVTHYRQWMTRFDAYCDLHIAGGRIVPAGSFDLVLTYLHDNLTAGRLVDSAVIPELVCPAESDGPG</sequence>
<dbReference type="PANTHER" id="PTHR22916">
    <property type="entry name" value="GLYCOSYLTRANSFERASE"/>
    <property type="match status" value="1"/>
</dbReference>
<protein>
    <recommendedName>
        <fullName evidence="1">Glycosyltransferase 2-like domain-containing protein</fullName>
    </recommendedName>
</protein>
<evidence type="ECO:0000313" key="3">
    <source>
        <dbReference type="Proteomes" id="UP000604117"/>
    </source>
</evidence>
<comment type="caution">
    <text evidence="2">The sequence shown here is derived from an EMBL/GenBank/DDBJ whole genome shotgun (WGS) entry which is preliminary data.</text>
</comment>
<dbReference type="InterPro" id="IPR029044">
    <property type="entry name" value="Nucleotide-diphossugar_trans"/>
</dbReference>
<gene>
    <name evidence="2" type="ORF">Asi02nite_65780</name>
</gene>
<accession>A0ABQ4D0J3</accession>
<dbReference type="Proteomes" id="UP000604117">
    <property type="component" value="Unassembled WGS sequence"/>
</dbReference>
<dbReference type="Pfam" id="PF00535">
    <property type="entry name" value="Glycos_transf_2"/>
    <property type="match status" value="1"/>
</dbReference>